<protein>
    <submittedName>
        <fullName evidence="2">Putative iron-regulated membrane protein</fullName>
    </submittedName>
</protein>
<proteinExistence type="predicted"/>
<feature type="transmembrane region" description="Helical" evidence="1">
    <location>
        <begin position="499"/>
        <end position="518"/>
    </location>
</feature>
<keyword evidence="3" id="KW-1185">Reference proteome</keyword>
<evidence type="ECO:0000313" key="2">
    <source>
        <dbReference type="EMBL" id="MBB3118249.1"/>
    </source>
</evidence>
<evidence type="ECO:0000256" key="1">
    <source>
        <dbReference type="SAM" id="Phobius"/>
    </source>
</evidence>
<feature type="transmembrane region" description="Helical" evidence="1">
    <location>
        <begin position="466"/>
        <end position="487"/>
    </location>
</feature>
<keyword evidence="1" id="KW-1133">Transmembrane helix</keyword>
<dbReference type="Proteomes" id="UP000541535">
    <property type="component" value="Unassembled WGS sequence"/>
</dbReference>
<reference evidence="2 3" key="1">
    <citation type="submission" date="2020-08" db="EMBL/GenBank/DDBJ databases">
        <title>Genomic Encyclopedia of Type Strains, Phase III (KMG-III): the genomes of soil and plant-associated and newly described type strains.</title>
        <authorList>
            <person name="Whitman W."/>
        </authorList>
    </citation>
    <scope>NUCLEOTIDE SEQUENCE [LARGE SCALE GENOMIC DNA]</scope>
    <source>
        <strain evidence="2 3">CECT 8897</strain>
    </source>
</reference>
<keyword evidence="1" id="KW-0812">Transmembrane</keyword>
<dbReference type="InterPro" id="IPR005625">
    <property type="entry name" value="PepSY-ass_TM"/>
</dbReference>
<gene>
    <name evidence="2" type="ORF">FHS03_001280</name>
</gene>
<feature type="transmembrane region" description="Helical" evidence="1">
    <location>
        <begin position="159"/>
        <end position="185"/>
    </location>
</feature>
<evidence type="ECO:0000313" key="3">
    <source>
        <dbReference type="Proteomes" id="UP000541535"/>
    </source>
</evidence>
<dbReference type="PANTHER" id="PTHR34219:SF9">
    <property type="entry name" value="IRON-REGULATED INNER MEMBRANE PROTEIN"/>
    <property type="match status" value="1"/>
</dbReference>
<dbReference type="AlphaFoldDB" id="A0A7W5FSX4"/>
<organism evidence="2 3">
    <name type="scientific">Pseudoduganella violacea</name>
    <dbReference type="NCBI Taxonomy" id="1715466"/>
    <lineage>
        <taxon>Bacteria</taxon>
        <taxon>Pseudomonadati</taxon>
        <taxon>Pseudomonadota</taxon>
        <taxon>Betaproteobacteria</taxon>
        <taxon>Burkholderiales</taxon>
        <taxon>Oxalobacteraceae</taxon>
        <taxon>Telluria group</taxon>
        <taxon>Pseudoduganella</taxon>
    </lineage>
</organism>
<feature type="transmembrane region" description="Helical" evidence="1">
    <location>
        <begin position="20"/>
        <end position="38"/>
    </location>
</feature>
<sequence length="552" mass="59719">MKIRSDILRIYQSLHTWAGLGAGMLLFIGFFAGALTMFKEPLDRWASSPPTVHSSQSAATDEASLDKLVAQVLDQYPAARSEFTLHLERNEYASSPISWSAGEGGRELDLSARRWDAALDASGQMQVRQALPTQLAQLIDMLHRTGGIPGSVGGEYLGIYLMGVAAVLYFLALVSGLILLLPTLVKDFFALRAGKNRKRFWLDAHNIVGITSLPFHIVISVTVIVFAFHDQFYDSLAHVVYEGRPMFGAAPGKKPVVRPLTEMLPPTTLLRKVRDTAPDAEVTEVLFMGLDSPRPMVRAAVADARHLVAGPTTGFVMIDPYTGKTDTDMLPGKEDFWSSLVTPFFALHFGNYGGNLTRWIYFALGLGGAFLFYTGNLLWVEKRRKNQLRGGALPQQTRATALMASATLGVCLGSVAGSAFAIAAAKWLHAWVANANSACVTVYYTVFLASVAWAFWRGAALAAPQLLLVCALAAFAIPLATLAGWLLPQAGLWTHASGAALGVDLSGLALGLVLLYGARLSARRLRHGPADSVWSAPPHAHAEELHKLARQE</sequence>
<feature type="transmembrane region" description="Helical" evidence="1">
    <location>
        <begin position="359"/>
        <end position="380"/>
    </location>
</feature>
<feature type="transmembrane region" description="Helical" evidence="1">
    <location>
        <begin position="431"/>
        <end position="454"/>
    </location>
</feature>
<dbReference type="RefSeq" id="WP_183440192.1">
    <property type="nucleotide sequence ID" value="NZ_JACHXD010000003.1"/>
</dbReference>
<feature type="transmembrane region" description="Helical" evidence="1">
    <location>
        <begin position="401"/>
        <end position="425"/>
    </location>
</feature>
<feature type="transmembrane region" description="Helical" evidence="1">
    <location>
        <begin position="206"/>
        <end position="228"/>
    </location>
</feature>
<keyword evidence="1" id="KW-0472">Membrane</keyword>
<dbReference type="EMBL" id="JACHXD010000003">
    <property type="protein sequence ID" value="MBB3118249.1"/>
    <property type="molecule type" value="Genomic_DNA"/>
</dbReference>
<dbReference type="Pfam" id="PF03929">
    <property type="entry name" value="PepSY_TM"/>
    <property type="match status" value="1"/>
</dbReference>
<dbReference type="PANTHER" id="PTHR34219">
    <property type="entry name" value="IRON-REGULATED INNER MEMBRANE PROTEIN-RELATED"/>
    <property type="match status" value="1"/>
</dbReference>
<accession>A0A7W5FSX4</accession>
<comment type="caution">
    <text evidence="2">The sequence shown here is derived from an EMBL/GenBank/DDBJ whole genome shotgun (WGS) entry which is preliminary data.</text>
</comment>
<name>A0A7W5FSX4_9BURK</name>